<reference evidence="4 5" key="1">
    <citation type="submission" date="2018-08" db="EMBL/GenBank/DDBJ databases">
        <title>A genome reference for cultivated species of the human gut microbiota.</title>
        <authorList>
            <person name="Zou Y."/>
            <person name="Xue W."/>
            <person name="Luo G."/>
        </authorList>
    </citation>
    <scope>NUCLEOTIDE SEQUENCE [LARGE SCALE GENOMIC DNA]</scope>
    <source>
        <strain evidence="4 5">AF28-26</strain>
    </source>
</reference>
<dbReference type="Proteomes" id="UP000284751">
    <property type="component" value="Unassembled WGS sequence"/>
</dbReference>
<evidence type="ECO:0000313" key="4">
    <source>
        <dbReference type="EMBL" id="RGQ41892.1"/>
    </source>
</evidence>
<dbReference type="PROSITE" id="PS51295">
    <property type="entry name" value="CRM"/>
    <property type="match status" value="1"/>
</dbReference>
<dbReference type="SMART" id="SM01103">
    <property type="entry name" value="CRS1_YhbY"/>
    <property type="match status" value="1"/>
</dbReference>
<organism evidence="4 5">
    <name type="scientific">[Clostridium] leptum</name>
    <dbReference type="NCBI Taxonomy" id="1535"/>
    <lineage>
        <taxon>Bacteria</taxon>
        <taxon>Bacillati</taxon>
        <taxon>Bacillota</taxon>
        <taxon>Clostridia</taxon>
        <taxon>Eubacteriales</taxon>
        <taxon>Oscillospiraceae</taxon>
        <taxon>Oscillospiraceae incertae sedis</taxon>
    </lineage>
</organism>
<dbReference type="SUPFAM" id="SSF75471">
    <property type="entry name" value="YhbY-like"/>
    <property type="match status" value="1"/>
</dbReference>
<protein>
    <submittedName>
        <fullName evidence="4">Ribosome assembly RNA-binding protein YhbY</fullName>
    </submittedName>
</protein>
<dbReference type="GO" id="GO:0003723">
    <property type="term" value="F:RNA binding"/>
    <property type="evidence" value="ECO:0007669"/>
    <property type="project" value="UniProtKB-UniRule"/>
</dbReference>
<dbReference type="AlphaFoldDB" id="A0A412AYS6"/>
<evidence type="ECO:0000313" key="5">
    <source>
        <dbReference type="Proteomes" id="UP000284751"/>
    </source>
</evidence>
<dbReference type="InterPro" id="IPR001890">
    <property type="entry name" value="RNA-binding_CRM"/>
</dbReference>
<dbReference type="PANTHER" id="PTHR40065:SF3">
    <property type="entry name" value="RNA-BINDING PROTEIN YHBY"/>
    <property type="match status" value="1"/>
</dbReference>
<evidence type="ECO:0000259" key="3">
    <source>
        <dbReference type="PROSITE" id="PS51295"/>
    </source>
</evidence>
<name>A0A412AYS6_9FIRM</name>
<comment type="caution">
    <text evidence="4">The sequence shown here is derived from an EMBL/GenBank/DDBJ whole genome shotgun (WGS) entry which is preliminary data.</text>
</comment>
<evidence type="ECO:0000256" key="2">
    <source>
        <dbReference type="PROSITE-ProRule" id="PRU00626"/>
    </source>
</evidence>
<dbReference type="Pfam" id="PF01985">
    <property type="entry name" value="CRS1_YhbY"/>
    <property type="match status" value="1"/>
</dbReference>
<dbReference type="PANTHER" id="PTHR40065">
    <property type="entry name" value="RNA-BINDING PROTEIN YHBY"/>
    <property type="match status" value="1"/>
</dbReference>
<evidence type="ECO:0000256" key="1">
    <source>
        <dbReference type="ARBA" id="ARBA00022884"/>
    </source>
</evidence>
<keyword evidence="1 2" id="KW-0694">RNA-binding</keyword>
<dbReference type="Gene3D" id="3.30.110.60">
    <property type="entry name" value="YhbY-like"/>
    <property type="match status" value="1"/>
</dbReference>
<accession>A0A412AYS6</accession>
<dbReference type="EMBL" id="QRTC01000014">
    <property type="protein sequence ID" value="RGQ41892.1"/>
    <property type="molecule type" value="Genomic_DNA"/>
</dbReference>
<dbReference type="InterPro" id="IPR051925">
    <property type="entry name" value="RNA-binding_domain"/>
</dbReference>
<feature type="domain" description="CRM" evidence="3">
    <location>
        <begin position="1"/>
        <end position="96"/>
    </location>
</feature>
<dbReference type="InterPro" id="IPR035920">
    <property type="entry name" value="YhbY-like_sf"/>
</dbReference>
<sequence length="109" mass="11968">MLTSKQRAYLRGLGNPLDTILMVGKGGMSPEILKQADDAITAREIIKGKCLETSPLSSREAAEEIAAQIGAEVVQVIGTKFILYRRNEKKPVIVLPKNKGALWNSELEF</sequence>
<gene>
    <name evidence="4" type="ORF">DWY99_05320</name>
</gene>
<proteinExistence type="predicted"/>